<dbReference type="Pfam" id="PF14529">
    <property type="entry name" value="Exo_endo_phos_2"/>
    <property type="match status" value="1"/>
</dbReference>
<evidence type="ECO:0000256" key="1">
    <source>
        <dbReference type="SAM" id="Coils"/>
    </source>
</evidence>
<dbReference type="PANTHER" id="PTHR33395:SF22">
    <property type="entry name" value="REVERSE TRANSCRIPTASE DOMAIN-CONTAINING PROTEIN"/>
    <property type="match status" value="1"/>
</dbReference>
<evidence type="ECO:0000313" key="4">
    <source>
        <dbReference type="EMBL" id="KAK4325508.1"/>
    </source>
</evidence>
<dbReference type="Proteomes" id="UP001292094">
    <property type="component" value="Unassembled WGS sequence"/>
</dbReference>
<gene>
    <name evidence="4" type="ORF">Pmani_003958</name>
</gene>
<dbReference type="EMBL" id="JAWZYT010000277">
    <property type="protein sequence ID" value="KAK4325508.1"/>
    <property type="molecule type" value="Genomic_DNA"/>
</dbReference>
<proteinExistence type="predicted"/>
<protein>
    <recommendedName>
        <fullName evidence="3">Endonuclease/exonuclease/phosphatase domain-containing protein</fullName>
    </recommendedName>
</protein>
<evidence type="ECO:0000313" key="5">
    <source>
        <dbReference type="Proteomes" id="UP001292094"/>
    </source>
</evidence>
<dbReference type="GO" id="GO:0003824">
    <property type="term" value="F:catalytic activity"/>
    <property type="evidence" value="ECO:0007669"/>
    <property type="project" value="InterPro"/>
</dbReference>
<dbReference type="GO" id="GO:0007508">
    <property type="term" value="P:larval heart development"/>
    <property type="evidence" value="ECO:0007669"/>
    <property type="project" value="TreeGrafter"/>
</dbReference>
<evidence type="ECO:0000259" key="3">
    <source>
        <dbReference type="Pfam" id="PF14529"/>
    </source>
</evidence>
<feature type="coiled-coil region" evidence="1">
    <location>
        <begin position="317"/>
        <end position="347"/>
    </location>
</feature>
<comment type="caution">
    <text evidence="4">The sequence shown here is derived from an EMBL/GenBank/DDBJ whole genome shotgun (WGS) entry which is preliminary data.</text>
</comment>
<dbReference type="AlphaFoldDB" id="A0AAE1QFN3"/>
<dbReference type="GO" id="GO:0061343">
    <property type="term" value="P:cell adhesion involved in heart morphogenesis"/>
    <property type="evidence" value="ECO:0007669"/>
    <property type="project" value="TreeGrafter"/>
</dbReference>
<dbReference type="GO" id="GO:0031012">
    <property type="term" value="C:extracellular matrix"/>
    <property type="evidence" value="ECO:0007669"/>
    <property type="project" value="TreeGrafter"/>
</dbReference>
<dbReference type="PANTHER" id="PTHR33395">
    <property type="entry name" value="TRANSCRIPTASE, PUTATIVE-RELATED-RELATED"/>
    <property type="match status" value="1"/>
</dbReference>
<feature type="compositionally biased region" description="Polar residues" evidence="2">
    <location>
        <begin position="565"/>
        <end position="575"/>
    </location>
</feature>
<feature type="region of interest" description="Disordered" evidence="2">
    <location>
        <begin position="558"/>
        <end position="593"/>
    </location>
</feature>
<feature type="domain" description="Endonuclease/exonuclease/phosphatase" evidence="3">
    <location>
        <begin position="83"/>
        <end position="200"/>
    </location>
</feature>
<name>A0AAE1QFN3_9EUCA</name>
<organism evidence="4 5">
    <name type="scientific">Petrolisthes manimaculis</name>
    <dbReference type="NCBI Taxonomy" id="1843537"/>
    <lineage>
        <taxon>Eukaryota</taxon>
        <taxon>Metazoa</taxon>
        <taxon>Ecdysozoa</taxon>
        <taxon>Arthropoda</taxon>
        <taxon>Crustacea</taxon>
        <taxon>Multicrustacea</taxon>
        <taxon>Malacostraca</taxon>
        <taxon>Eumalacostraca</taxon>
        <taxon>Eucarida</taxon>
        <taxon>Decapoda</taxon>
        <taxon>Pleocyemata</taxon>
        <taxon>Anomura</taxon>
        <taxon>Galatheoidea</taxon>
        <taxon>Porcellanidae</taxon>
        <taxon>Petrolisthes</taxon>
    </lineage>
</organism>
<keyword evidence="1" id="KW-0175">Coiled coil</keyword>
<dbReference type="Gene3D" id="3.60.10.10">
    <property type="entry name" value="Endonuclease/exonuclease/phosphatase"/>
    <property type="match status" value="1"/>
</dbReference>
<keyword evidence="5" id="KW-1185">Reference proteome</keyword>
<reference evidence="4" key="1">
    <citation type="submission" date="2023-11" db="EMBL/GenBank/DDBJ databases">
        <title>Genome assemblies of two species of porcelain crab, Petrolisthes cinctipes and Petrolisthes manimaculis (Anomura: Porcellanidae).</title>
        <authorList>
            <person name="Angst P."/>
        </authorList>
    </citation>
    <scope>NUCLEOTIDE SEQUENCE</scope>
    <source>
        <strain evidence="4">PB745_02</strain>
        <tissue evidence="4">Gill</tissue>
    </source>
</reference>
<dbReference type="InterPro" id="IPR036691">
    <property type="entry name" value="Endo/exonu/phosph_ase_sf"/>
</dbReference>
<evidence type="ECO:0000256" key="2">
    <source>
        <dbReference type="SAM" id="MobiDB-lite"/>
    </source>
</evidence>
<sequence>MAVEENLLFLALTETHLTYEHLNAEINMNHYSVYRADRQGRSHGGVANYIREDIAASAEVLTSFSNGTTELLVVFMKSINLLAITLYRPLNTTHGTFRQITQKIEQILSTLPNPNTEVIMSGDFNFPNINWPEMKTTGGTPDDKQQACDLIRLVENNFLFQLVTDPTRERNILDLIFSNNPNLLHSYEISDTIMSDHKLIKVKASISTTTTPISHVQNSTAEGTLSDLNFYSTEIEWEQLRTKLGEIDWINTMQGKDIDNILSLLTKICYETYKMHIPKKTKKRTNTSKIPRDRKIIMIKRHKLQTKLKNTTYPPVRVQITEKLRELEEQMQKSHKEQQRKEEMQAVSNIQQNSKFFFAYARKKLKSGATVGPLTKEDGTLTGDPTEMADLLKSQYESVFSRPRTDRTTGDPLSLFDDRPNDQLTLSSINITKEDIVIAIDNIVPDSTAGPDGFHAQLLKKCKLELATPLQSLWSTSLENGTVPSALKVNNHQRRGRLCYVKGTQGTTQKVKSLIHNSFTYNGTRLFNCIPQQLRDLTGVSPETFKRKLDQWLQKLPDCPPTPGYPNSNQNTLPQITREAGGLEYTGASGGRP</sequence>
<dbReference type="InterPro" id="IPR005135">
    <property type="entry name" value="Endo/exonuclease/phosphatase"/>
</dbReference>
<accession>A0AAE1QFN3</accession>
<dbReference type="SUPFAM" id="SSF56219">
    <property type="entry name" value="DNase I-like"/>
    <property type="match status" value="1"/>
</dbReference>